<organism evidence="2 3">
    <name type="scientific">Candidatus Shapirobacteria bacterium CG_4_8_14_3_um_filter_35_11</name>
    <dbReference type="NCBI Taxonomy" id="1974874"/>
    <lineage>
        <taxon>Bacteria</taxon>
        <taxon>Candidatus Shapironibacteriota</taxon>
    </lineage>
</organism>
<feature type="domain" description="PIN" evidence="1">
    <location>
        <begin position="2"/>
        <end position="124"/>
    </location>
</feature>
<dbReference type="SUPFAM" id="SSF88723">
    <property type="entry name" value="PIN domain-like"/>
    <property type="match status" value="1"/>
</dbReference>
<dbReference type="PANTHER" id="PTHR42188">
    <property type="entry name" value="23S RRNA-SPECIFIC ENDONUCLEASE VAPC20"/>
    <property type="match status" value="1"/>
</dbReference>
<dbReference type="Proteomes" id="UP000228960">
    <property type="component" value="Unassembled WGS sequence"/>
</dbReference>
<sequence length="130" mass="14943">MIFVDADAFIAIYVESDFHHSKAIEINKLKPKEEVVTSSEVIFEVTTKLSYFTTHKLATYFLSEILKSSVTIEYITPARLQQTMSLFSKQTSKRVSLTDCTNMVICKELGIKNIFSFDQHYTKNGFKLLK</sequence>
<dbReference type="EMBL" id="PFQM01000070">
    <property type="protein sequence ID" value="PJC80146.1"/>
    <property type="molecule type" value="Genomic_DNA"/>
</dbReference>
<dbReference type="PANTHER" id="PTHR42188:SF1">
    <property type="entry name" value="23S RRNA-SPECIFIC ENDONUCLEASE VAPC20"/>
    <property type="match status" value="1"/>
</dbReference>
<accession>A0A2M8GJD3</accession>
<gene>
    <name evidence="2" type="ORF">CO009_02720</name>
</gene>
<evidence type="ECO:0000259" key="1">
    <source>
        <dbReference type="Pfam" id="PF01850"/>
    </source>
</evidence>
<dbReference type="GO" id="GO:0004521">
    <property type="term" value="F:RNA endonuclease activity"/>
    <property type="evidence" value="ECO:0007669"/>
    <property type="project" value="InterPro"/>
</dbReference>
<name>A0A2M8GJD3_9BACT</name>
<dbReference type="Gene3D" id="3.40.50.1010">
    <property type="entry name" value="5'-nuclease"/>
    <property type="match status" value="1"/>
</dbReference>
<dbReference type="InterPro" id="IPR002716">
    <property type="entry name" value="PIN_dom"/>
</dbReference>
<reference evidence="3" key="1">
    <citation type="submission" date="2017-09" db="EMBL/GenBank/DDBJ databases">
        <title>Depth-based differentiation of microbial function through sediment-hosted aquifers and enrichment of novel symbionts in the deep terrestrial subsurface.</title>
        <authorList>
            <person name="Probst A.J."/>
            <person name="Ladd B."/>
            <person name="Jarett J.K."/>
            <person name="Geller-Mcgrath D.E."/>
            <person name="Sieber C.M.K."/>
            <person name="Emerson J.B."/>
            <person name="Anantharaman K."/>
            <person name="Thomas B.C."/>
            <person name="Malmstrom R."/>
            <person name="Stieglmeier M."/>
            <person name="Klingl A."/>
            <person name="Woyke T."/>
            <person name="Ryan C.M."/>
            <person name="Banfield J.F."/>
        </authorList>
    </citation>
    <scope>NUCLEOTIDE SEQUENCE [LARGE SCALE GENOMIC DNA]</scope>
</reference>
<dbReference type="AlphaFoldDB" id="A0A2M8GJD3"/>
<comment type="caution">
    <text evidence="2">The sequence shown here is derived from an EMBL/GenBank/DDBJ whole genome shotgun (WGS) entry which is preliminary data.</text>
</comment>
<dbReference type="InterPro" id="IPR029060">
    <property type="entry name" value="PIN-like_dom_sf"/>
</dbReference>
<dbReference type="InterPro" id="IPR039018">
    <property type="entry name" value="VapC20-like"/>
</dbReference>
<protein>
    <recommendedName>
        <fullName evidence="1">PIN domain-containing protein</fullName>
    </recommendedName>
</protein>
<dbReference type="GO" id="GO:0016075">
    <property type="term" value="P:rRNA catabolic process"/>
    <property type="evidence" value="ECO:0007669"/>
    <property type="project" value="TreeGrafter"/>
</dbReference>
<dbReference type="Pfam" id="PF01850">
    <property type="entry name" value="PIN"/>
    <property type="match status" value="1"/>
</dbReference>
<evidence type="ECO:0000313" key="2">
    <source>
        <dbReference type="EMBL" id="PJC80146.1"/>
    </source>
</evidence>
<evidence type="ECO:0000313" key="3">
    <source>
        <dbReference type="Proteomes" id="UP000228960"/>
    </source>
</evidence>
<proteinExistence type="predicted"/>